<dbReference type="Pfam" id="PF11716">
    <property type="entry name" value="MDMPI_N"/>
    <property type="match status" value="1"/>
</dbReference>
<protein>
    <submittedName>
        <fullName evidence="3">Maleylpyruvate isomerase family mycothiol-dependent enzyme</fullName>
    </submittedName>
</protein>
<proteinExistence type="predicted"/>
<dbReference type="Proteomes" id="UP001244136">
    <property type="component" value="Chromosome"/>
</dbReference>
<evidence type="ECO:0000313" key="4">
    <source>
        <dbReference type="Proteomes" id="UP001244136"/>
    </source>
</evidence>
<dbReference type="InterPro" id="IPR017517">
    <property type="entry name" value="Maleyloyr_isom"/>
</dbReference>
<evidence type="ECO:0000313" key="3">
    <source>
        <dbReference type="EMBL" id="WGT46595.1"/>
    </source>
</evidence>
<dbReference type="NCBIfam" id="TIGR03083">
    <property type="entry name" value="maleylpyruvate isomerase family mycothiol-dependent enzyme"/>
    <property type="match status" value="1"/>
</dbReference>
<dbReference type="EMBL" id="CP123967">
    <property type="protein sequence ID" value="WGT46595.1"/>
    <property type="molecule type" value="Genomic_DNA"/>
</dbReference>
<dbReference type="InterPro" id="IPR024344">
    <property type="entry name" value="MDMPI_metal-binding"/>
</dbReference>
<dbReference type="PANTHER" id="PTHR40758">
    <property type="entry name" value="CONSERVED PROTEIN"/>
    <property type="match status" value="1"/>
</dbReference>
<reference evidence="3 4" key="1">
    <citation type="journal article" date="2008" name="Int. J. Syst. Evol. Microbiol.">
        <title>Tessaracoccus flavescens sp. nov., isolated from marine sediment.</title>
        <authorList>
            <person name="Lee D.W."/>
            <person name="Lee S.D."/>
        </authorList>
    </citation>
    <scope>NUCLEOTIDE SEQUENCE [LARGE SCALE GENOMIC DNA]</scope>
    <source>
        <strain evidence="3 4">T21</strain>
    </source>
</reference>
<dbReference type="Pfam" id="PF07398">
    <property type="entry name" value="MDMPI_C"/>
    <property type="match status" value="1"/>
</dbReference>
<organism evidence="3 4">
    <name type="scientific">Tessaracoccus lacteus</name>
    <dbReference type="NCBI Taxonomy" id="3041766"/>
    <lineage>
        <taxon>Bacteria</taxon>
        <taxon>Bacillati</taxon>
        <taxon>Actinomycetota</taxon>
        <taxon>Actinomycetes</taxon>
        <taxon>Propionibacteriales</taxon>
        <taxon>Propionibacteriaceae</taxon>
        <taxon>Tessaracoccus</taxon>
    </lineage>
</organism>
<feature type="domain" description="Mycothiol-dependent maleylpyruvate isomerase metal-binding" evidence="2">
    <location>
        <begin position="19"/>
        <end position="133"/>
    </location>
</feature>
<evidence type="ECO:0000259" key="2">
    <source>
        <dbReference type="Pfam" id="PF11716"/>
    </source>
</evidence>
<accession>A0ABY8PVY1</accession>
<dbReference type="InterPro" id="IPR034660">
    <property type="entry name" value="DinB/YfiT-like"/>
</dbReference>
<dbReference type="SUPFAM" id="SSF109854">
    <property type="entry name" value="DinB/YfiT-like putative metalloenzymes"/>
    <property type="match status" value="1"/>
</dbReference>
<keyword evidence="4" id="KW-1185">Reference proteome</keyword>
<dbReference type="RefSeq" id="WP_281144360.1">
    <property type="nucleotide sequence ID" value="NZ_CP123967.1"/>
</dbReference>
<dbReference type="InterPro" id="IPR010872">
    <property type="entry name" value="MDMPI_C-term_domain"/>
</dbReference>
<dbReference type="PANTHER" id="PTHR40758:SF1">
    <property type="entry name" value="CONSERVED PROTEIN"/>
    <property type="match status" value="1"/>
</dbReference>
<dbReference type="GO" id="GO:0016853">
    <property type="term" value="F:isomerase activity"/>
    <property type="evidence" value="ECO:0007669"/>
    <property type="project" value="UniProtKB-KW"/>
</dbReference>
<keyword evidence="3" id="KW-0413">Isomerase</keyword>
<feature type="domain" description="MDMPI C-terminal" evidence="1">
    <location>
        <begin position="148"/>
        <end position="229"/>
    </location>
</feature>
<name>A0ABY8PVY1_9ACTN</name>
<evidence type="ECO:0000259" key="1">
    <source>
        <dbReference type="Pfam" id="PF07398"/>
    </source>
</evidence>
<gene>
    <name evidence="3" type="ORF">QH948_10635</name>
</gene>
<sequence length="239" mass="26171">MPGSDRPDLYALTLLQEQFRDSIDEVSPDAPMPWGGRWKARNLVNHLARVHHWAAAQASRTREHPLGRDMLATSEEYATHAGVLAATLAGLDPRQPAWTLLDDGAAPGELSGTVEFWDRRQKLETLIHLWDLRTAGGLQTEADDYLWRDCVAEVVEVMHPRQLRLSRVSPPVARFVLVAADDVWELSGAPSGAPAVEVAGTLRDLALLCWGRLPLDGGSLRVAGEAQLARAVLDEGLTP</sequence>